<evidence type="ECO:0000256" key="5">
    <source>
        <dbReference type="ARBA" id="ARBA00023136"/>
    </source>
</evidence>
<dbReference type="Pfam" id="PF01943">
    <property type="entry name" value="Polysacc_synt"/>
    <property type="match status" value="1"/>
</dbReference>
<dbReference type="EMBL" id="VLKP01000024">
    <property type="protein sequence ID" value="TWI05351.1"/>
    <property type="molecule type" value="Genomic_DNA"/>
</dbReference>
<feature type="transmembrane region" description="Helical" evidence="6">
    <location>
        <begin position="337"/>
        <end position="357"/>
    </location>
</feature>
<organism evidence="7 8">
    <name type="scientific">Aerolutibacter ruishenii</name>
    <dbReference type="NCBI Taxonomy" id="686800"/>
    <lineage>
        <taxon>Bacteria</taxon>
        <taxon>Pseudomonadati</taxon>
        <taxon>Pseudomonadota</taxon>
        <taxon>Gammaproteobacteria</taxon>
        <taxon>Lysobacterales</taxon>
        <taxon>Lysobacteraceae</taxon>
        <taxon>Aerolutibacter</taxon>
    </lineage>
</organism>
<gene>
    <name evidence="7" type="ORF">IP93_03112</name>
</gene>
<feature type="transmembrane region" description="Helical" evidence="6">
    <location>
        <begin position="67"/>
        <end position="84"/>
    </location>
</feature>
<dbReference type="RefSeq" id="WP_144817208.1">
    <property type="nucleotide sequence ID" value="NZ_VLKP01000024.1"/>
</dbReference>
<keyword evidence="8" id="KW-1185">Reference proteome</keyword>
<proteinExistence type="predicted"/>
<dbReference type="InterPro" id="IPR002797">
    <property type="entry name" value="Polysacc_synth"/>
</dbReference>
<dbReference type="PANTHER" id="PTHR30250:SF11">
    <property type="entry name" value="O-ANTIGEN TRANSPORTER-RELATED"/>
    <property type="match status" value="1"/>
</dbReference>
<feature type="transmembrane region" description="Helical" evidence="6">
    <location>
        <begin position="90"/>
        <end position="108"/>
    </location>
</feature>
<keyword evidence="2" id="KW-1003">Cell membrane</keyword>
<dbReference type="Proteomes" id="UP000316471">
    <property type="component" value="Unassembled WGS sequence"/>
</dbReference>
<feature type="transmembrane region" description="Helical" evidence="6">
    <location>
        <begin position="303"/>
        <end position="325"/>
    </location>
</feature>
<name>A0A562LCH8_9GAMM</name>
<feature type="transmembrane region" description="Helical" evidence="6">
    <location>
        <begin position="216"/>
        <end position="238"/>
    </location>
</feature>
<feature type="transmembrane region" description="Helical" evidence="6">
    <location>
        <begin position="161"/>
        <end position="181"/>
    </location>
</feature>
<comment type="subcellular location">
    <subcellularLocation>
        <location evidence="1">Cell membrane</location>
        <topology evidence="1">Multi-pass membrane protein</topology>
    </subcellularLocation>
</comment>
<dbReference type="OrthoDB" id="6017905at2"/>
<dbReference type="PANTHER" id="PTHR30250">
    <property type="entry name" value="PST FAMILY PREDICTED COLANIC ACID TRANSPORTER"/>
    <property type="match status" value="1"/>
</dbReference>
<protein>
    <submittedName>
        <fullName evidence="7">Polysaccharide biosynthesis protein</fullName>
    </submittedName>
</protein>
<feature type="transmembrane region" description="Helical" evidence="6">
    <location>
        <begin position="35"/>
        <end position="55"/>
    </location>
</feature>
<dbReference type="InterPro" id="IPR050833">
    <property type="entry name" value="Poly_Biosynth_Transport"/>
</dbReference>
<dbReference type="AlphaFoldDB" id="A0A562LCH8"/>
<evidence type="ECO:0000256" key="3">
    <source>
        <dbReference type="ARBA" id="ARBA00022692"/>
    </source>
</evidence>
<evidence type="ECO:0000256" key="2">
    <source>
        <dbReference type="ARBA" id="ARBA00022475"/>
    </source>
</evidence>
<comment type="caution">
    <text evidence="7">The sequence shown here is derived from an EMBL/GenBank/DDBJ whole genome shotgun (WGS) entry which is preliminary data.</text>
</comment>
<keyword evidence="5 6" id="KW-0472">Membrane</keyword>
<evidence type="ECO:0000313" key="8">
    <source>
        <dbReference type="Proteomes" id="UP000316471"/>
    </source>
</evidence>
<feature type="transmembrane region" description="Helical" evidence="6">
    <location>
        <begin position="250"/>
        <end position="271"/>
    </location>
</feature>
<feature type="transmembrane region" description="Helical" evidence="6">
    <location>
        <begin position="129"/>
        <end position="149"/>
    </location>
</feature>
<feature type="transmembrane region" description="Helical" evidence="6">
    <location>
        <begin position="278"/>
        <end position="297"/>
    </location>
</feature>
<keyword evidence="4 6" id="KW-1133">Transmembrane helix</keyword>
<feature type="transmembrane region" description="Helical" evidence="6">
    <location>
        <begin position="363"/>
        <end position="385"/>
    </location>
</feature>
<sequence>MAPVLVSLALWMVTTVVIAFTDVGDIRSDSNAFWWAFFLVPFAMFSSVMQVVLMASERSATLMFVKALGRWVEVGFVTGGVVLIQNNAATVFGGKLAVAALLCVYYVHWIKRNFRFSMSSLDINATLGAFRYGIPMMANELAWVALVAIDRVMLKEITSDFAAVGIYAIGYSLAMQINVLMSATLSEAFVPVANRIHGAQGDEAVRELKRTLLRPLTYACIGVAAMVLGVGNEVIVALSGPAKAASGDVFVIVGMAIAIYPMFEVGNYGLLLRNKSTIVLAITLSAAALNILLNLLLIPRLGFIGAAWSTVASYAALAIGGALFCPRGLFQAPGPHSVLLACSCAAILLLWIEYGLAPEIENIWIFLFMSALSFAIFYAAPVWAFDRELRAAVMALRKGRGA</sequence>
<evidence type="ECO:0000313" key="7">
    <source>
        <dbReference type="EMBL" id="TWI05351.1"/>
    </source>
</evidence>
<evidence type="ECO:0000256" key="1">
    <source>
        <dbReference type="ARBA" id="ARBA00004651"/>
    </source>
</evidence>
<keyword evidence="3 6" id="KW-0812">Transmembrane</keyword>
<accession>A0A562LCH8</accession>
<reference evidence="7 8" key="1">
    <citation type="journal article" date="2015" name="Stand. Genomic Sci.">
        <title>Genomic Encyclopedia of Bacterial and Archaeal Type Strains, Phase III: the genomes of soil and plant-associated and newly described type strains.</title>
        <authorList>
            <person name="Whitman W.B."/>
            <person name="Woyke T."/>
            <person name="Klenk H.P."/>
            <person name="Zhou Y."/>
            <person name="Lilburn T.G."/>
            <person name="Beck B.J."/>
            <person name="De Vos P."/>
            <person name="Vandamme P."/>
            <person name="Eisen J.A."/>
            <person name="Garrity G."/>
            <person name="Hugenholtz P."/>
            <person name="Kyrpides N.C."/>
        </authorList>
    </citation>
    <scope>NUCLEOTIDE SEQUENCE [LARGE SCALE GENOMIC DNA]</scope>
    <source>
        <strain evidence="7 8">CGMCC 1.10136</strain>
    </source>
</reference>
<evidence type="ECO:0000256" key="6">
    <source>
        <dbReference type="SAM" id="Phobius"/>
    </source>
</evidence>
<dbReference type="GO" id="GO:0005886">
    <property type="term" value="C:plasma membrane"/>
    <property type="evidence" value="ECO:0007669"/>
    <property type="project" value="UniProtKB-SubCell"/>
</dbReference>
<evidence type="ECO:0000256" key="4">
    <source>
        <dbReference type="ARBA" id="ARBA00022989"/>
    </source>
</evidence>